<dbReference type="CDD" id="cd08436">
    <property type="entry name" value="PBP2_LTTR_like_3"/>
    <property type="match status" value="1"/>
</dbReference>
<dbReference type="InterPro" id="IPR036390">
    <property type="entry name" value="WH_DNA-bd_sf"/>
</dbReference>
<evidence type="ECO:0000259" key="5">
    <source>
        <dbReference type="PROSITE" id="PS50931"/>
    </source>
</evidence>
<dbReference type="RefSeq" id="WP_330810947.1">
    <property type="nucleotide sequence ID" value="NZ_JAZBJO010000013.1"/>
</dbReference>
<dbReference type="SUPFAM" id="SSF53850">
    <property type="entry name" value="Periplasmic binding protein-like II"/>
    <property type="match status" value="1"/>
</dbReference>
<keyword evidence="4" id="KW-0804">Transcription</keyword>
<feature type="domain" description="HTH lysR-type" evidence="5">
    <location>
        <begin position="1"/>
        <end position="58"/>
    </location>
</feature>
<name>A0ABU7Q1N9_9ACTN</name>
<evidence type="ECO:0000256" key="4">
    <source>
        <dbReference type="ARBA" id="ARBA00023163"/>
    </source>
</evidence>
<dbReference type="Pfam" id="PF00126">
    <property type="entry name" value="HTH_1"/>
    <property type="match status" value="1"/>
</dbReference>
<dbReference type="InterPro" id="IPR036388">
    <property type="entry name" value="WH-like_DNA-bd_sf"/>
</dbReference>
<dbReference type="PROSITE" id="PS50931">
    <property type="entry name" value="HTH_LYSR"/>
    <property type="match status" value="1"/>
</dbReference>
<comment type="caution">
    <text evidence="6">The sequence shown here is derived from an EMBL/GenBank/DDBJ whole genome shotgun (WGS) entry which is preliminary data.</text>
</comment>
<evidence type="ECO:0000313" key="6">
    <source>
        <dbReference type="EMBL" id="MEE4594564.1"/>
    </source>
</evidence>
<dbReference type="Pfam" id="PF03466">
    <property type="entry name" value="LysR_substrate"/>
    <property type="match status" value="1"/>
</dbReference>
<dbReference type="InterPro" id="IPR000847">
    <property type="entry name" value="LysR_HTH_N"/>
</dbReference>
<evidence type="ECO:0000256" key="1">
    <source>
        <dbReference type="ARBA" id="ARBA00009437"/>
    </source>
</evidence>
<dbReference type="InterPro" id="IPR005119">
    <property type="entry name" value="LysR_subst-bd"/>
</dbReference>
<dbReference type="PRINTS" id="PR00039">
    <property type="entry name" value="HTHLYSR"/>
</dbReference>
<gene>
    <name evidence="6" type="ORF">V2J94_22210</name>
</gene>
<dbReference type="Gene3D" id="3.40.190.290">
    <property type="match status" value="1"/>
</dbReference>
<sequence>MELRQLECFVAVAEERSFTRAAARLHLVQSTVSATIAALEKELAAPLLVRTTRRVSLTDAGLELLPKARAALDAVRDARDVVHAVQGGLRGTLRIGTMSSLGLIDLPALLGRFHRDHPEVSVRLATAASCGGSPELITALAEGRLDLAFVSIPGQHPTTARLRHLTSVRLDLVVPREHPLADRGTATISDLAGEPFIDFPSGYGNRAVTDRAFTAAGLRRHVTIEITDIAAGVDFVRNRLGLALLPRGAVGSDDDLTTLGIADADLDWPISLAAPAERAPSAAARAFERLVDRHLVDRHLAERHLRERHLRGRHLAERS</sequence>
<dbReference type="SUPFAM" id="SSF46785">
    <property type="entry name" value="Winged helix' DNA-binding domain"/>
    <property type="match status" value="1"/>
</dbReference>
<evidence type="ECO:0000256" key="3">
    <source>
        <dbReference type="ARBA" id="ARBA00023125"/>
    </source>
</evidence>
<organism evidence="6 7">
    <name type="scientific">Streptomyces asiaticus subsp. ignotus</name>
    <dbReference type="NCBI Taxonomy" id="3098222"/>
    <lineage>
        <taxon>Bacteria</taxon>
        <taxon>Bacillati</taxon>
        <taxon>Actinomycetota</taxon>
        <taxon>Actinomycetes</taxon>
        <taxon>Kitasatosporales</taxon>
        <taxon>Streptomycetaceae</taxon>
        <taxon>Streptomyces</taxon>
        <taxon>Streptomyces violaceusniger group</taxon>
    </lineage>
</organism>
<keyword evidence="2" id="KW-0805">Transcription regulation</keyword>
<reference evidence="6 7" key="1">
    <citation type="submission" date="2023-11" db="EMBL/GenBank/DDBJ databases">
        <title>30 novel species of actinomycetes from the DSMZ collection.</title>
        <authorList>
            <person name="Nouioui I."/>
        </authorList>
    </citation>
    <scope>NUCLEOTIDE SEQUENCE [LARGE SCALE GENOMIC DNA]</scope>
    <source>
        <strain evidence="6 7">DSM 41524</strain>
    </source>
</reference>
<dbReference type="EMBL" id="JAZBJO010000013">
    <property type="protein sequence ID" value="MEE4594564.1"/>
    <property type="molecule type" value="Genomic_DNA"/>
</dbReference>
<keyword evidence="7" id="KW-1185">Reference proteome</keyword>
<dbReference type="Gene3D" id="1.10.10.10">
    <property type="entry name" value="Winged helix-like DNA-binding domain superfamily/Winged helix DNA-binding domain"/>
    <property type="match status" value="1"/>
</dbReference>
<dbReference type="Proteomes" id="UP001354709">
    <property type="component" value="Unassembled WGS sequence"/>
</dbReference>
<protein>
    <submittedName>
        <fullName evidence="6">LysR family transcriptional regulator</fullName>
    </submittedName>
</protein>
<dbReference type="PANTHER" id="PTHR30419">
    <property type="entry name" value="HTH-TYPE TRANSCRIPTIONAL REGULATOR YBHD"/>
    <property type="match status" value="1"/>
</dbReference>
<comment type="similarity">
    <text evidence="1">Belongs to the LysR transcriptional regulatory family.</text>
</comment>
<dbReference type="InterPro" id="IPR050950">
    <property type="entry name" value="HTH-type_LysR_regulators"/>
</dbReference>
<evidence type="ECO:0000256" key="2">
    <source>
        <dbReference type="ARBA" id="ARBA00023015"/>
    </source>
</evidence>
<keyword evidence="3" id="KW-0238">DNA-binding</keyword>
<proteinExistence type="inferred from homology"/>
<accession>A0ABU7Q1N9</accession>
<dbReference type="PANTHER" id="PTHR30419:SF31">
    <property type="entry name" value="BLR3139 PROTEIN"/>
    <property type="match status" value="1"/>
</dbReference>
<evidence type="ECO:0000313" key="7">
    <source>
        <dbReference type="Proteomes" id="UP001354709"/>
    </source>
</evidence>